<dbReference type="Gramene" id="LPERR01G20070.2">
    <property type="protein sequence ID" value="LPERR01G20070.2"/>
    <property type="gene ID" value="LPERR01G20070"/>
</dbReference>
<dbReference type="EnsemblPlants" id="LPERR01G20070.2">
    <property type="protein sequence ID" value="LPERR01G20070.2"/>
    <property type="gene ID" value="LPERR01G20070"/>
</dbReference>
<accession>A0A0D9V345</accession>
<reference evidence="3" key="2">
    <citation type="submission" date="2013-12" db="EMBL/GenBank/DDBJ databases">
        <authorList>
            <person name="Yu Y."/>
            <person name="Lee S."/>
            <person name="de Baynast K."/>
            <person name="Wissotski M."/>
            <person name="Liu L."/>
            <person name="Talag J."/>
            <person name="Goicoechea J."/>
            <person name="Angelova A."/>
            <person name="Jetty R."/>
            <person name="Kudrna D."/>
            <person name="Golser W."/>
            <person name="Rivera L."/>
            <person name="Zhang J."/>
            <person name="Wing R."/>
        </authorList>
    </citation>
    <scope>NUCLEOTIDE SEQUENCE</scope>
</reference>
<reference evidence="2 3" key="1">
    <citation type="submission" date="2012-08" db="EMBL/GenBank/DDBJ databases">
        <title>Oryza genome evolution.</title>
        <authorList>
            <person name="Wing R.A."/>
        </authorList>
    </citation>
    <scope>NUCLEOTIDE SEQUENCE</scope>
</reference>
<dbReference type="AlphaFoldDB" id="A0A0D9V345"/>
<dbReference type="Proteomes" id="UP000032180">
    <property type="component" value="Chromosome 1"/>
</dbReference>
<proteinExistence type="predicted"/>
<feature type="region of interest" description="Disordered" evidence="1">
    <location>
        <begin position="1"/>
        <end position="23"/>
    </location>
</feature>
<evidence type="ECO:0000313" key="3">
    <source>
        <dbReference type="Proteomes" id="UP000032180"/>
    </source>
</evidence>
<reference evidence="2" key="3">
    <citation type="submission" date="2015-04" db="UniProtKB">
        <authorList>
            <consortium name="EnsemblPlants"/>
        </authorList>
    </citation>
    <scope>IDENTIFICATION</scope>
</reference>
<organism evidence="2 3">
    <name type="scientific">Leersia perrieri</name>
    <dbReference type="NCBI Taxonomy" id="77586"/>
    <lineage>
        <taxon>Eukaryota</taxon>
        <taxon>Viridiplantae</taxon>
        <taxon>Streptophyta</taxon>
        <taxon>Embryophyta</taxon>
        <taxon>Tracheophyta</taxon>
        <taxon>Spermatophyta</taxon>
        <taxon>Magnoliopsida</taxon>
        <taxon>Liliopsida</taxon>
        <taxon>Poales</taxon>
        <taxon>Poaceae</taxon>
        <taxon>BOP clade</taxon>
        <taxon>Oryzoideae</taxon>
        <taxon>Oryzeae</taxon>
        <taxon>Oryzinae</taxon>
        <taxon>Leersia</taxon>
    </lineage>
</organism>
<name>A0A0D9V345_9ORYZ</name>
<dbReference type="HOGENOM" id="CLU_1973700_0_0_1"/>
<keyword evidence="3" id="KW-1185">Reference proteome</keyword>
<evidence type="ECO:0000313" key="2">
    <source>
        <dbReference type="EnsemblPlants" id="LPERR01G20070.2"/>
    </source>
</evidence>
<sequence length="140" mass="15509">MATEGKGGAPPAIRRQGQSSQDYDGLKTSAASWLDQLVAVATRIQEAHSWTAEAAHHENFSNPRCRVPMGFMQAYCLAGCSDCQSSAATKKCYCSTQIHDYMPCWRMAQLKKVFRTDPSTSHCFRPISGHHLALFSPRDI</sequence>
<evidence type="ECO:0000256" key="1">
    <source>
        <dbReference type="SAM" id="MobiDB-lite"/>
    </source>
</evidence>
<protein>
    <submittedName>
        <fullName evidence="2">Uncharacterized protein</fullName>
    </submittedName>
</protein>